<keyword evidence="18" id="KW-1185">Reference proteome</keyword>
<accession>A0A9X2T6J7</accession>
<evidence type="ECO:0000256" key="12">
    <source>
        <dbReference type="ARBA" id="ARBA00038076"/>
    </source>
</evidence>
<dbReference type="Gene3D" id="3.40.50.300">
    <property type="entry name" value="P-loop containing nucleotide triphosphate hydrolases"/>
    <property type="match status" value="1"/>
</dbReference>
<dbReference type="PANTHER" id="PTHR30572">
    <property type="entry name" value="MEMBRANE COMPONENT OF TRANSPORTER-RELATED"/>
    <property type="match status" value="1"/>
</dbReference>
<gene>
    <name evidence="17" type="ORF">NVS89_08005</name>
</gene>
<dbReference type="FunFam" id="3.40.50.300:FF:000032">
    <property type="entry name" value="Export ABC transporter ATP-binding protein"/>
    <property type="match status" value="1"/>
</dbReference>
<dbReference type="Pfam" id="PF12704">
    <property type="entry name" value="MacB_PCD"/>
    <property type="match status" value="1"/>
</dbReference>
<dbReference type="EMBL" id="JANTHZ010000002">
    <property type="protein sequence ID" value="MCS0495038.1"/>
    <property type="molecule type" value="Genomic_DNA"/>
</dbReference>
<dbReference type="RefSeq" id="WP_258732074.1">
    <property type="nucleotide sequence ID" value="NZ_JANTHZ010000002.1"/>
</dbReference>
<dbReference type="GO" id="GO:0046677">
    <property type="term" value="P:response to antibiotic"/>
    <property type="evidence" value="ECO:0007669"/>
    <property type="project" value="UniProtKB-KW"/>
</dbReference>
<dbReference type="GO" id="GO:0016887">
    <property type="term" value="F:ATP hydrolysis activity"/>
    <property type="evidence" value="ECO:0007669"/>
    <property type="project" value="InterPro"/>
</dbReference>
<dbReference type="GO" id="GO:0022857">
    <property type="term" value="F:transmembrane transporter activity"/>
    <property type="evidence" value="ECO:0007669"/>
    <property type="project" value="UniProtKB-ARBA"/>
</dbReference>
<comment type="similarity">
    <text evidence="12">Belongs to the ABC-4 integral membrane protein family.</text>
</comment>
<evidence type="ECO:0000313" key="17">
    <source>
        <dbReference type="EMBL" id="MCS0495038.1"/>
    </source>
</evidence>
<feature type="transmembrane region" description="Helical" evidence="15">
    <location>
        <begin position="630"/>
        <end position="655"/>
    </location>
</feature>
<keyword evidence="6" id="KW-0547">Nucleotide-binding</keyword>
<dbReference type="GO" id="GO:0005524">
    <property type="term" value="F:ATP binding"/>
    <property type="evidence" value="ECO:0007669"/>
    <property type="project" value="UniProtKB-KW"/>
</dbReference>
<dbReference type="InterPro" id="IPR017911">
    <property type="entry name" value="MacB-like_ATP-bd"/>
</dbReference>
<evidence type="ECO:0000256" key="4">
    <source>
        <dbReference type="ARBA" id="ARBA00022519"/>
    </source>
</evidence>
<evidence type="ECO:0000256" key="1">
    <source>
        <dbReference type="ARBA" id="ARBA00004429"/>
    </source>
</evidence>
<feature type="transmembrane region" description="Helical" evidence="15">
    <location>
        <begin position="549"/>
        <end position="574"/>
    </location>
</feature>
<dbReference type="PROSITE" id="PS00211">
    <property type="entry name" value="ABC_TRANSPORTER_1"/>
    <property type="match status" value="1"/>
</dbReference>
<dbReference type="SUPFAM" id="SSF52540">
    <property type="entry name" value="P-loop containing nucleoside triphosphate hydrolases"/>
    <property type="match status" value="1"/>
</dbReference>
<dbReference type="InterPro" id="IPR027417">
    <property type="entry name" value="P-loop_NTPase"/>
</dbReference>
<dbReference type="GO" id="GO:0098796">
    <property type="term" value="C:membrane protein complex"/>
    <property type="evidence" value="ECO:0007669"/>
    <property type="project" value="UniProtKB-ARBA"/>
</dbReference>
<evidence type="ECO:0000256" key="9">
    <source>
        <dbReference type="ARBA" id="ARBA00022989"/>
    </source>
</evidence>
<dbReference type="InterPro" id="IPR003439">
    <property type="entry name" value="ABC_transporter-like_ATP-bd"/>
</dbReference>
<feature type="transmembrane region" description="Helical" evidence="15">
    <location>
        <begin position="602"/>
        <end position="624"/>
    </location>
</feature>
<dbReference type="InterPro" id="IPR003593">
    <property type="entry name" value="AAA+_ATPase"/>
</dbReference>
<protein>
    <submittedName>
        <fullName evidence="17">MacB family efflux pump subunit</fullName>
    </submittedName>
</protein>
<evidence type="ECO:0000256" key="5">
    <source>
        <dbReference type="ARBA" id="ARBA00022692"/>
    </source>
</evidence>
<keyword evidence="8" id="KW-1278">Translocase</keyword>
<evidence type="ECO:0000256" key="8">
    <source>
        <dbReference type="ARBA" id="ARBA00022967"/>
    </source>
</evidence>
<organism evidence="17 18">
    <name type="scientific">Ancylobacter mangrovi</name>
    <dbReference type="NCBI Taxonomy" id="2972472"/>
    <lineage>
        <taxon>Bacteria</taxon>
        <taxon>Pseudomonadati</taxon>
        <taxon>Pseudomonadota</taxon>
        <taxon>Alphaproteobacteria</taxon>
        <taxon>Hyphomicrobiales</taxon>
        <taxon>Xanthobacteraceae</taxon>
        <taxon>Ancylobacter</taxon>
    </lineage>
</organism>
<keyword evidence="2" id="KW-0813">Transport</keyword>
<dbReference type="InterPro" id="IPR050250">
    <property type="entry name" value="Macrolide_Exporter_MacB"/>
</dbReference>
<dbReference type="InterPro" id="IPR025857">
    <property type="entry name" value="MacB_PCD"/>
</dbReference>
<dbReference type="Proteomes" id="UP001151088">
    <property type="component" value="Unassembled WGS sequence"/>
</dbReference>
<dbReference type="GO" id="GO:0005886">
    <property type="term" value="C:plasma membrane"/>
    <property type="evidence" value="ECO:0007669"/>
    <property type="project" value="UniProtKB-SubCell"/>
</dbReference>
<dbReference type="PANTHER" id="PTHR30572:SF4">
    <property type="entry name" value="ABC TRANSPORTER PERMEASE YTRF"/>
    <property type="match status" value="1"/>
</dbReference>
<evidence type="ECO:0000256" key="10">
    <source>
        <dbReference type="ARBA" id="ARBA00023136"/>
    </source>
</evidence>
<proteinExistence type="inferred from homology"/>
<dbReference type="Pfam" id="PF02687">
    <property type="entry name" value="FtsX"/>
    <property type="match status" value="1"/>
</dbReference>
<evidence type="ECO:0000256" key="14">
    <source>
        <dbReference type="SAM" id="MobiDB-lite"/>
    </source>
</evidence>
<reference evidence="17" key="1">
    <citation type="submission" date="2022-08" db="EMBL/GenBank/DDBJ databases">
        <authorList>
            <person name="Li F."/>
        </authorList>
    </citation>
    <scope>NUCLEOTIDE SEQUENCE</scope>
    <source>
        <strain evidence="17">MQZ15Z-1</strain>
    </source>
</reference>
<dbReference type="PROSITE" id="PS50893">
    <property type="entry name" value="ABC_TRANSPORTER_2"/>
    <property type="match status" value="1"/>
</dbReference>
<evidence type="ECO:0000313" key="18">
    <source>
        <dbReference type="Proteomes" id="UP001151088"/>
    </source>
</evidence>
<evidence type="ECO:0000256" key="7">
    <source>
        <dbReference type="ARBA" id="ARBA00022840"/>
    </source>
</evidence>
<evidence type="ECO:0000256" key="15">
    <source>
        <dbReference type="SAM" id="Phobius"/>
    </source>
</evidence>
<dbReference type="AlphaFoldDB" id="A0A9X2T6J7"/>
<keyword evidence="4" id="KW-0997">Cell inner membrane</keyword>
<comment type="similarity">
    <text evidence="13">Belongs to the ABC transporter superfamily. Macrolide exporter (TC 3.A.1.122) family.</text>
</comment>
<name>A0A9X2T6J7_9HYPH</name>
<evidence type="ECO:0000256" key="11">
    <source>
        <dbReference type="ARBA" id="ARBA00023251"/>
    </source>
</evidence>
<comment type="caution">
    <text evidence="17">The sequence shown here is derived from an EMBL/GenBank/DDBJ whole genome shotgun (WGS) entry which is preliminary data.</text>
</comment>
<dbReference type="SMART" id="SM00382">
    <property type="entry name" value="AAA"/>
    <property type="match status" value="1"/>
</dbReference>
<evidence type="ECO:0000259" key="16">
    <source>
        <dbReference type="PROSITE" id="PS50893"/>
    </source>
</evidence>
<dbReference type="InterPro" id="IPR003838">
    <property type="entry name" value="ABC3_permease_C"/>
</dbReference>
<dbReference type="CDD" id="cd03255">
    <property type="entry name" value="ABC_MJ0796_LolCDE_FtsE"/>
    <property type="match status" value="1"/>
</dbReference>
<feature type="transmembrane region" description="Helical" evidence="15">
    <location>
        <begin position="296"/>
        <end position="319"/>
    </location>
</feature>
<keyword evidence="3" id="KW-1003">Cell membrane</keyword>
<keyword evidence="10 15" id="KW-0472">Membrane</keyword>
<dbReference type="Pfam" id="PF00005">
    <property type="entry name" value="ABC_tran"/>
    <property type="match status" value="1"/>
</dbReference>
<evidence type="ECO:0000256" key="2">
    <source>
        <dbReference type="ARBA" id="ARBA00022448"/>
    </source>
</evidence>
<feature type="region of interest" description="Disordered" evidence="14">
    <location>
        <begin position="1"/>
        <end position="25"/>
    </location>
</feature>
<keyword evidence="11" id="KW-0046">Antibiotic resistance</keyword>
<comment type="subcellular location">
    <subcellularLocation>
        <location evidence="1">Cell inner membrane</location>
        <topology evidence="1">Multi-pass membrane protein</topology>
    </subcellularLocation>
</comment>
<feature type="domain" description="ABC transporter" evidence="16">
    <location>
        <begin position="32"/>
        <end position="270"/>
    </location>
</feature>
<sequence>MDETTSRHPAPPPAPVAQEQPHAAPTGTRPIVELVDVSRIYPNGESVVRALDRVSLAIHPGEFVAIMGQSGSGKSTLMNIVGCLDRASAGTYRVDGVDVSHLDADALAALRCSTFGFVFQRYNLLPSLTAAENVEIPAIYAGAPQEERFGRSHELLGRLGLGDRTEHRPSQLSGGQQQRVSIARALMNAAPVILADEPTGALDTRSGEDVLALLKELNAEGHTVILITHDPDVARHARRIVRFQDGRIVADERHEGEPARPALPASRAPRRQGLARFLPDLAEAVRMAFASMHNSIFRTALTLLGIVIGVASVITMLAVGDGGKERVLERIAQIGTNLLIVRPGARGIRSSGDNATLLPEDADALRVIPGISAISPERSGRFTLRFGSQDYFTSVTGTSADYLSARDWPMARGVMFTDADVRAYAPVIVLGQTVVDNLFGEDDPLGRYVLVKNVPYEVIGVLSPRGANAFGQDQDDAALIPMSTGFVRAFGQRFVNSVTVKVADSGDIPAVEQAVTRIIADRHQAEDFQVRNTSQFLETATETQNTLTLVLGCVAAISLLVAGIGVMNIMLVSVTERTREIGIRIATGARMSNIMLQFNTEALVVCSVGGLVGVGLGLATAVGLEAMGVSIAFALMPPLLAFGCAFLTGLVFGYLPARKAAGLDPVVALAYE</sequence>
<feature type="compositionally biased region" description="Low complexity" evidence="14">
    <location>
        <begin position="16"/>
        <end position="25"/>
    </location>
</feature>
<keyword evidence="5 15" id="KW-0812">Transmembrane</keyword>
<dbReference type="InterPro" id="IPR017871">
    <property type="entry name" value="ABC_transporter-like_CS"/>
</dbReference>
<evidence type="ECO:0000256" key="6">
    <source>
        <dbReference type="ARBA" id="ARBA00022741"/>
    </source>
</evidence>
<evidence type="ECO:0000256" key="3">
    <source>
        <dbReference type="ARBA" id="ARBA00022475"/>
    </source>
</evidence>
<keyword evidence="7" id="KW-0067">ATP-binding</keyword>
<keyword evidence="9 15" id="KW-1133">Transmembrane helix</keyword>
<evidence type="ECO:0000256" key="13">
    <source>
        <dbReference type="ARBA" id="ARBA00038388"/>
    </source>
</evidence>